<dbReference type="Pfam" id="PF20581">
    <property type="entry name" value="DUF6785"/>
    <property type="match status" value="1"/>
</dbReference>
<reference evidence="3" key="1">
    <citation type="submission" date="2018-05" db="EMBL/GenBank/DDBJ databases">
        <authorList>
            <person name="Lanie J.A."/>
            <person name="Ng W.-L."/>
            <person name="Kazmierczak K.M."/>
            <person name="Andrzejewski T.M."/>
            <person name="Davidsen T.M."/>
            <person name="Wayne K.J."/>
            <person name="Tettelin H."/>
            <person name="Glass J.I."/>
            <person name="Rusch D."/>
            <person name="Podicherti R."/>
            <person name="Tsui H.-C.T."/>
            <person name="Winkler M.E."/>
        </authorList>
    </citation>
    <scope>NUCLEOTIDE SEQUENCE</scope>
</reference>
<protein>
    <recommendedName>
        <fullName evidence="2">DUF6785 domain-containing protein</fullName>
    </recommendedName>
</protein>
<dbReference type="EMBL" id="UINC01063347">
    <property type="protein sequence ID" value="SVB90891.1"/>
    <property type="molecule type" value="Genomic_DNA"/>
</dbReference>
<dbReference type="AlphaFoldDB" id="A0A382HWN3"/>
<feature type="transmembrane region" description="Helical" evidence="1">
    <location>
        <begin position="152"/>
        <end position="173"/>
    </location>
</feature>
<organism evidence="3">
    <name type="scientific">marine metagenome</name>
    <dbReference type="NCBI Taxonomy" id="408172"/>
    <lineage>
        <taxon>unclassified sequences</taxon>
        <taxon>metagenomes</taxon>
        <taxon>ecological metagenomes</taxon>
    </lineage>
</organism>
<feature type="transmembrane region" description="Helical" evidence="1">
    <location>
        <begin position="258"/>
        <end position="277"/>
    </location>
</feature>
<gene>
    <name evidence="3" type="ORF">METZ01_LOCUS243745</name>
</gene>
<sequence length="279" mass="31586">MTYRAALVGIFLAILINVWVIYSEYAIRSSLMTISHLPVVVVFAMFILTAIINPILSRIPSISQFSTVELFTIFSMGLIASAIPGYGFANYFFRVIIPPHYFASTENQWASLFFPYLPEWLVIGNETQALTWYFEGLPSGQNIPWDTWFVPILWWTVLIGAMFLAGSSLIVLLRKQWIEHEKLSFPLVQIPLAMMAQEEGKTFPPYLRNSLFWVGFTIPVFILGWNIIDYFTPIGTIPIGTSFTTNVGLGRDIPAVPIKINFLVLACAFFTNTEVLFSV</sequence>
<keyword evidence="1" id="KW-0472">Membrane</keyword>
<evidence type="ECO:0000256" key="1">
    <source>
        <dbReference type="SAM" id="Phobius"/>
    </source>
</evidence>
<proteinExistence type="predicted"/>
<name>A0A382HWN3_9ZZZZ</name>
<feature type="non-terminal residue" evidence="3">
    <location>
        <position position="279"/>
    </location>
</feature>
<feature type="transmembrane region" description="Helical" evidence="1">
    <location>
        <begin position="33"/>
        <end position="56"/>
    </location>
</feature>
<feature type="transmembrane region" description="Helical" evidence="1">
    <location>
        <begin position="211"/>
        <end position="228"/>
    </location>
</feature>
<keyword evidence="1" id="KW-0812">Transmembrane</keyword>
<evidence type="ECO:0000313" key="3">
    <source>
        <dbReference type="EMBL" id="SVB90891.1"/>
    </source>
</evidence>
<feature type="domain" description="DUF6785" evidence="2">
    <location>
        <begin position="2"/>
        <end position="279"/>
    </location>
</feature>
<evidence type="ECO:0000259" key="2">
    <source>
        <dbReference type="Pfam" id="PF20581"/>
    </source>
</evidence>
<keyword evidence="1" id="KW-1133">Transmembrane helix</keyword>
<feature type="transmembrane region" description="Helical" evidence="1">
    <location>
        <begin position="68"/>
        <end position="89"/>
    </location>
</feature>
<dbReference type="InterPro" id="IPR046712">
    <property type="entry name" value="DUF6785"/>
</dbReference>
<accession>A0A382HWN3</accession>